<accession>N9QY88</accession>
<sequence length="202" mass="23389">MDREKIEQIRKELSIPLTYAIKLLKENQNDVSAAIINFHQDNIEKVIQATECQISVARDIYQCCNFDVEKTIKKIQSLVMLLTTRENQQKIKNEIGFILWAESEGHKTSSNDIFIPVHDFDYVLDAFRVACSVDQLSNTLSGNNFDVCGYNYLDHHTCTVIFNEMLKIPANNLAIEKFLKALISWWRDQLKHAKYIVVYGNL</sequence>
<evidence type="ECO:0000313" key="1">
    <source>
        <dbReference type="EMBL" id="ENX31867.1"/>
    </source>
</evidence>
<comment type="caution">
    <text evidence="1">The sequence shown here is derived from an EMBL/GenBank/DDBJ whole genome shotgun (WGS) entry which is preliminary data.</text>
</comment>
<evidence type="ECO:0000313" key="2">
    <source>
        <dbReference type="Proteomes" id="UP000013009"/>
    </source>
</evidence>
<dbReference type="PATRIC" id="fig|1217695.3.peg.3643"/>
<reference evidence="1 2" key="1">
    <citation type="submission" date="2013-02" db="EMBL/GenBank/DDBJ databases">
        <title>The Genome Sequence of Acinetobacter sp. NIPH 1859.</title>
        <authorList>
            <consortium name="The Broad Institute Genome Sequencing Platform"/>
            <consortium name="The Broad Institute Genome Sequencing Center for Infectious Disease"/>
            <person name="Cerqueira G."/>
            <person name="Feldgarden M."/>
            <person name="Courvalin P."/>
            <person name="Perichon B."/>
            <person name="Grillot-Courvalin C."/>
            <person name="Clermont D."/>
            <person name="Rocha E."/>
            <person name="Yoon E.-J."/>
            <person name="Nemec A."/>
            <person name="Walker B."/>
            <person name="Young S.K."/>
            <person name="Zeng Q."/>
            <person name="Gargeya S."/>
            <person name="Fitzgerald M."/>
            <person name="Haas B."/>
            <person name="Abouelleil A."/>
            <person name="Alvarado L."/>
            <person name="Arachchi H.M."/>
            <person name="Berlin A.M."/>
            <person name="Chapman S.B."/>
            <person name="Dewar J."/>
            <person name="Goldberg J."/>
            <person name="Griggs A."/>
            <person name="Gujja S."/>
            <person name="Hansen M."/>
            <person name="Howarth C."/>
            <person name="Imamovic A."/>
            <person name="Larimer J."/>
            <person name="McCowan C."/>
            <person name="Murphy C."/>
            <person name="Neiman D."/>
            <person name="Pearson M."/>
            <person name="Priest M."/>
            <person name="Roberts A."/>
            <person name="Saif S."/>
            <person name="Shea T."/>
            <person name="Sisk P."/>
            <person name="Sykes S."/>
            <person name="Wortman J."/>
            <person name="Nusbaum C."/>
            <person name="Birren B."/>
        </authorList>
    </citation>
    <scope>NUCLEOTIDE SEQUENCE [LARGE SCALE GENOMIC DNA]</scope>
    <source>
        <strain evidence="1 2">NIPH 1859</strain>
    </source>
</reference>
<dbReference type="Proteomes" id="UP000013009">
    <property type="component" value="Unassembled WGS sequence"/>
</dbReference>
<protein>
    <submittedName>
        <fullName evidence="1">Uncharacterized protein</fullName>
    </submittedName>
</protein>
<dbReference type="HOGENOM" id="CLU_115748_0_0_6"/>
<organism evidence="1 2">
    <name type="scientific">Acinetobacter colistiniresistens</name>
    <dbReference type="NCBI Taxonomy" id="280145"/>
    <lineage>
        <taxon>Bacteria</taxon>
        <taxon>Pseudomonadati</taxon>
        <taxon>Pseudomonadota</taxon>
        <taxon>Gammaproteobacteria</taxon>
        <taxon>Moraxellales</taxon>
        <taxon>Moraxellaceae</taxon>
        <taxon>Acinetobacter</taxon>
    </lineage>
</organism>
<dbReference type="RefSeq" id="WP_005278282.1">
    <property type="nucleotide sequence ID" value="NZ_KB850199.1"/>
</dbReference>
<keyword evidence="2" id="KW-1185">Reference proteome</keyword>
<dbReference type="AlphaFoldDB" id="N9QY88"/>
<dbReference type="OrthoDB" id="6703119at2"/>
<name>N9QY88_9GAMM</name>
<gene>
    <name evidence="1" type="ORF">F889_03757</name>
</gene>
<dbReference type="EMBL" id="APRZ01000026">
    <property type="protein sequence ID" value="ENX31867.1"/>
    <property type="molecule type" value="Genomic_DNA"/>
</dbReference>
<proteinExistence type="predicted"/>